<accession>A0A151MDZ4</accession>
<reference evidence="1 2" key="1">
    <citation type="journal article" date="2012" name="Genome Biol.">
        <title>Sequencing three crocodilian genomes to illuminate the evolution of archosaurs and amniotes.</title>
        <authorList>
            <person name="St John J.A."/>
            <person name="Braun E.L."/>
            <person name="Isberg S.R."/>
            <person name="Miles L.G."/>
            <person name="Chong A.Y."/>
            <person name="Gongora J."/>
            <person name="Dalzell P."/>
            <person name="Moran C."/>
            <person name="Bed'hom B."/>
            <person name="Abzhanov A."/>
            <person name="Burgess S.C."/>
            <person name="Cooksey A.M."/>
            <person name="Castoe T.A."/>
            <person name="Crawford N.G."/>
            <person name="Densmore L.D."/>
            <person name="Drew J.C."/>
            <person name="Edwards S.V."/>
            <person name="Faircloth B.C."/>
            <person name="Fujita M.K."/>
            <person name="Greenwold M.J."/>
            <person name="Hoffmann F.G."/>
            <person name="Howard J.M."/>
            <person name="Iguchi T."/>
            <person name="Janes D.E."/>
            <person name="Khan S.Y."/>
            <person name="Kohno S."/>
            <person name="de Koning A.J."/>
            <person name="Lance S.L."/>
            <person name="McCarthy F.M."/>
            <person name="McCormack J.E."/>
            <person name="Merchant M.E."/>
            <person name="Peterson D.G."/>
            <person name="Pollock D.D."/>
            <person name="Pourmand N."/>
            <person name="Raney B.J."/>
            <person name="Roessler K.A."/>
            <person name="Sanford J.R."/>
            <person name="Sawyer R.H."/>
            <person name="Schmidt C.J."/>
            <person name="Triplett E.W."/>
            <person name="Tuberville T.D."/>
            <person name="Venegas-Anaya M."/>
            <person name="Howard J.T."/>
            <person name="Jarvis E.D."/>
            <person name="Guillette L.J.Jr."/>
            <person name="Glenn T.C."/>
            <person name="Green R.E."/>
            <person name="Ray D.A."/>
        </authorList>
    </citation>
    <scope>NUCLEOTIDE SEQUENCE [LARGE SCALE GENOMIC DNA]</scope>
    <source>
        <strain evidence="1">KSC_2009_1</strain>
    </source>
</reference>
<name>A0A151MDZ4_ALLMI</name>
<evidence type="ECO:0000313" key="2">
    <source>
        <dbReference type="Proteomes" id="UP000050525"/>
    </source>
</evidence>
<gene>
    <name evidence="1" type="ORF">Y1Q_0003236</name>
</gene>
<proteinExistence type="predicted"/>
<sequence>MAVKRFLPSLRINGPKHFLQQSLRAGCMPLAKRRVIQISPQPPSVPGTLHGYVINLPAGTKAHLALDQGNFDNDLLIHKY</sequence>
<protein>
    <submittedName>
        <fullName evidence="1">Uncharacterized protein</fullName>
    </submittedName>
</protein>
<keyword evidence="2" id="KW-1185">Reference proteome</keyword>
<comment type="caution">
    <text evidence="1">The sequence shown here is derived from an EMBL/GenBank/DDBJ whole genome shotgun (WGS) entry which is preliminary data.</text>
</comment>
<evidence type="ECO:0000313" key="1">
    <source>
        <dbReference type="EMBL" id="KYO22737.1"/>
    </source>
</evidence>
<dbReference type="AlphaFoldDB" id="A0A151MDZ4"/>
<dbReference type="Proteomes" id="UP000050525">
    <property type="component" value="Unassembled WGS sequence"/>
</dbReference>
<organism evidence="1 2">
    <name type="scientific">Alligator mississippiensis</name>
    <name type="common">American alligator</name>
    <dbReference type="NCBI Taxonomy" id="8496"/>
    <lineage>
        <taxon>Eukaryota</taxon>
        <taxon>Metazoa</taxon>
        <taxon>Chordata</taxon>
        <taxon>Craniata</taxon>
        <taxon>Vertebrata</taxon>
        <taxon>Euteleostomi</taxon>
        <taxon>Archelosauria</taxon>
        <taxon>Archosauria</taxon>
        <taxon>Crocodylia</taxon>
        <taxon>Alligatoridae</taxon>
        <taxon>Alligatorinae</taxon>
        <taxon>Alligator</taxon>
    </lineage>
</organism>
<dbReference type="EMBL" id="AKHW03006231">
    <property type="protein sequence ID" value="KYO22737.1"/>
    <property type="molecule type" value="Genomic_DNA"/>
</dbReference>